<organism evidence="1 2">
    <name type="scientific">Romanomermis culicivorax</name>
    <name type="common">Nematode worm</name>
    <dbReference type="NCBI Taxonomy" id="13658"/>
    <lineage>
        <taxon>Eukaryota</taxon>
        <taxon>Metazoa</taxon>
        <taxon>Ecdysozoa</taxon>
        <taxon>Nematoda</taxon>
        <taxon>Enoplea</taxon>
        <taxon>Dorylaimia</taxon>
        <taxon>Mermithida</taxon>
        <taxon>Mermithoidea</taxon>
        <taxon>Mermithidae</taxon>
        <taxon>Romanomermis</taxon>
    </lineage>
</organism>
<sequence length="85" mass="9651">MLLEKFCQAWIGEEIPLNSRQLNTMDFGAKYSQSCRTGQSGLKSRKASVECRDSTSRIQKQFNIAYSLFVTMESMGMRAYYGFGA</sequence>
<accession>A0A915IM39</accession>
<evidence type="ECO:0000313" key="2">
    <source>
        <dbReference type="WBParaSite" id="nRc.2.0.1.t14924-RA"/>
    </source>
</evidence>
<reference evidence="2" key="1">
    <citation type="submission" date="2022-11" db="UniProtKB">
        <authorList>
            <consortium name="WormBaseParasite"/>
        </authorList>
    </citation>
    <scope>IDENTIFICATION</scope>
</reference>
<name>A0A915IM39_ROMCU</name>
<protein>
    <submittedName>
        <fullName evidence="2">Uncharacterized protein</fullName>
    </submittedName>
</protein>
<evidence type="ECO:0000313" key="1">
    <source>
        <dbReference type="Proteomes" id="UP000887565"/>
    </source>
</evidence>
<dbReference type="Proteomes" id="UP000887565">
    <property type="component" value="Unplaced"/>
</dbReference>
<dbReference type="WBParaSite" id="nRc.2.0.1.t14924-RA">
    <property type="protein sequence ID" value="nRc.2.0.1.t14924-RA"/>
    <property type="gene ID" value="nRc.2.0.1.g14924"/>
</dbReference>
<keyword evidence="1" id="KW-1185">Reference proteome</keyword>
<proteinExistence type="predicted"/>
<dbReference type="AlphaFoldDB" id="A0A915IM39"/>